<dbReference type="Proteomes" id="UP000291343">
    <property type="component" value="Unassembled WGS sequence"/>
</dbReference>
<keyword evidence="3" id="KW-1185">Reference proteome</keyword>
<proteinExistence type="predicted"/>
<dbReference type="InParanoid" id="A0A482WGC5"/>
<evidence type="ECO:0000313" key="2">
    <source>
        <dbReference type="EMBL" id="RZF32231.1"/>
    </source>
</evidence>
<evidence type="ECO:0000256" key="1">
    <source>
        <dbReference type="SAM" id="MobiDB-lite"/>
    </source>
</evidence>
<accession>A0A482WGC5</accession>
<feature type="region of interest" description="Disordered" evidence="1">
    <location>
        <begin position="1"/>
        <end position="35"/>
    </location>
</feature>
<protein>
    <submittedName>
        <fullName evidence="2">Uncharacterized protein</fullName>
    </submittedName>
</protein>
<feature type="compositionally biased region" description="Basic and acidic residues" evidence="1">
    <location>
        <begin position="1"/>
        <end position="22"/>
    </location>
</feature>
<dbReference type="AlphaFoldDB" id="A0A482WGC5"/>
<reference evidence="2 3" key="1">
    <citation type="journal article" date="2017" name="Gigascience">
        <title>Genome sequence of the small brown planthopper, Laodelphax striatellus.</title>
        <authorList>
            <person name="Zhu J."/>
            <person name="Jiang F."/>
            <person name="Wang X."/>
            <person name="Yang P."/>
            <person name="Bao Y."/>
            <person name="Zhao W."/>
            <person name="Wang W."/>
            <person name="Lu H."/>
            <person name="Wang Q."/>
            <person name="Cui N."/>
            <person name="Li J."/>
            <person name="Chen X."/>
            <person name="Luo L."/>
            <person name="Yu J."/>
            <person name="Kang L."/>
            <person name="Cui F."/>
        </authorList>
    </citation>
    <scope>NUCLEOTIDE SEQUENCE [LARGE SCALE GENOMIC DNA]</scope>
    <source>
        <strain evidence="2">Lst14</strain>
    </source>
</reference>
<dbReference type="EMBL" id="QKKF02037417">
    <property type="protein sequence ID" value="RZF32231.1"/>
    <property type="molecule type" value="Genomic_DNA"/>
</dbReference>
<gene>
    <name evidence="2" type="ORF">LSTR_LSTR011503</name>
</gene>
<name>A0A482WGC5_LAOST</name>
<comment type="caution">
    <text evidence="2">The sequence shown here is derived from an EMBL/GenBank/DDBJ whole genome shotgun (WGS) entry which is preliminary data.</text>
</comment>
<evidence type="ECO:0000313" key="3">
    <source>
        <dbReference type="Proteomes" id="UP000291343"/>
    </source>
</evidence>
<organism evidence="2 3">
    <name type="scientific">Laodelphax striatellus</name>
    <name type="common">Small brown planthopper</name>
    <name type="synonym">Delphax striatella</name>
    <dbReference type="NCBI Taxonomy" id="195883"/>
    <lineage>
        <taxon>Eukaryota</taxon>
        <taxon>Metazoa</taxon>
        <taxon>Ecdysozoa</taxon>
        <taxon>Arthropoda</taxon>
        <taxon>Hexapoda</taxon>
        <taxon>Insecta</taxon>
        <taxon>Pterygota</taxon>
        <taxon>Neoptera</taxon>
        <taxon>Paraneoptera</taxon>
        <taxon>Hemiptera</taxon>
        <taxon>Auchenorrhyncha</taxon>
        <taxon>Fulgoroidea</taxon>
        <taxon>Delphacidae</taxon>
        <taxon>Criomorphinae</taxon>
        <taxon>Laodelphax</taxon>
    </lineage>
</organism>
<sequence>MDPRKMQQEMDRSLRSQERRDVLNPNPSSSRDYDFMVDIPPVRETGVQTRDPLLSEFQKMRQSLELVYSPQEVRKIMRNYKKYTRQWEAEAAAEAAAEAEAAPADPGTPLVTQLFQGVRYVSVGLLRGVAYFLRMLSGRD</sequence>